<keyword evidence="7 8" id="KW-0472">Membrane</keyword>
<accession>A0A2S1ETI8</accession>
<keyword evidence="4" id="KW-1003">Cell membrane</keyword>
<dbReference type="GO" id="GO:0005886">
    <property type="term" value="C:plasma membrane"/>
    <property type="evidence" value="ECO:0007669"/>
    <property type="project" value="UniProtKB-SubCell"/>
</dbReference>
<dbReference type="GO" id="GO:0055085">
    <property type="term" value="P:transmembrane transport"/>
    <property type="evidence" value="ECO:0007669"/>
    <property type="project" value="TreeGrafter"/>
</dbReference>
<dbReference type="PANTHER" id="PTHR21716:SF53">
    <property type="entry name" value="PERMEASE PERM-RELATED"/>
    <property type="match status" value="1"/>
</dbReference>
<sequence>MKQYINRRHISLVLTLFVLYLAITYWEIVAKFIQTIFSATVPLLIGVILAYIVNLLLKQYEHLYLSLFKKPSAQKFKRPVGIVMSYLTIILIIAVVFALVIPELITCVKLLIANHSHIINHFIDYFEHSSDFKGLINNFDASKIQWDKLGKYLTSGVGGTFRTVISTASSVFSAATTAIIAFFFSIYLLIYKEMLQRQFTKLLSTYFSRYQSQIIRILKVFDESYSNYIVGQCKDAAILGISCFIGMTILRMPYACMIGVVTAFGALIPIIGAILGASVGVVIIFAVSPLQAGIFLIFIILLQQLDNRITYPLVVGRSIGLPSVWVFAAVIIGGGISGILGMMFTVPLFAALYKLLSADARNRITIAVCKIKLENKLEK</sequence>
<evidence type="ECO:0000313" key="10">
    <source>
        <dbReference type="Proteomes" id="UP000244369"/>
    </source>
</evidence>
<evidence type="ECO:0000313" key="9">
    <source>
        <dbReference type="EMBL" id="AWD63267.1"/>
    </source>
</evidence>
<feature type="transmembrane region" description="Helical" evidence="8">
    <location>
        <begin position="12"/>
        <end position="30"/>
    </location>
</feature>
<keyword evidence="3" id="KW-0813">Transport</keyword>
<feature type="transmembrane region" description="Helical" evidence="8">
    <location>
        <begin position="78"/>
        <end position="101"/>
    </location>
</feature>
<feature type="transmembrane region" description="Helical" evidence="8">
    <location>
        <begin position="171"/>
        <end position="191"/>
    </location>
</feature>
<gene>
    <name evidence="9" type="ORF">LWHH1689_1986</name>
</gene>
<comment type="similarity">
    <text evidence="2">Belongs to the autoinducer-2 exporter (AI-2E) (TC 2.A.86) family.</text>
</comment>
<dbReference type="PANTHER" id="PTHR21716">
    <property type="entry name" value="TRANSMEMBRANE PROTEIN"/>
    <property type="match status" value="1"/>
</dbReference>
<reference evidence="9 10" key="1">
    <citation type="submission" date="2018-03" db="EMBL/GenBank/DDBJ databases">
        <title>Complete Genome Sequence of the Chinese traditional Highland Barley wine Isolate Lactobacillus reuteri WHH1689.</title>
        <authorList>
            <person name="Chen S."/>
            <person name="Chen L."/>
            <person name="Chen L."/>
            <person name="Li Y."/>
        </authorList>
    </citation>
    <scope>NUCLEOTIDE SEQUENCE [LARGE SCALE GENOMIC DNA]</scope>
    <source>
        <strain evidence="9 10">WHH1689</strain>
    </source>
</reference>
<evidence type="ECO:0000256" key="7">
    <source>
        <dbReference type="ARBA" id="ARBA00023136"/>
    </source>
</evidence>
<name>A0A2S1ETI8_LIMRT</name>
<dbReference type="Pfam" id="PF01594">
    <property type="entry name" value="AI-2E_transport"/>
    <property type="match status" value="1"/>
</dbReference>
<dbReference type="AlphaFoldDB" id="A0A2S1ETI8"/>
<evidence type="ECO:0000256" key="4">
    <source>
        <dbReference type="ARBA" id="ARBA00022475"/>
    </source>
</evidence>
<feature type="transmembrane region" description="Helical" evidence="8">
    <location>
        <begin position="281"/>
        <end position="302"/>
    </location>
</feature>
<dbReference type="Proteomes" id="UP000244369">
    <property type="component" value="Chromosome"/>
</dbReference>
<feature type="transmembrane region" description="Helical" evidence="8">
    <location>
        <begin position="254"/>
        <end position="275"/>
    </location>
</feature>
<dbReference type="EMBL" id="CP027805">
    <property type="protein sequence ID" value="AWD63267.1"/>
    <property type="molecule type" value="Genomic_DNA"/>
</dbReference>
<protein>
    <submittedName>
        <fullName evidence="9">Transporter</fullName>
    </submittedName>
</protein>
<comment type="subcellular location">
    <subcellularLocation>
        <location evidence="1">Cell membrane</location>
        <topology evidence="1">Multi-pass membrane protein</topology>
    </subcellularLocation>
</comment>
<organism evidence="9 10">
    <name type="scientific">Limosilactobacillus reuteri</name>
    <name type="common">Lactobacillus reuteri</name>
    <dbReference type="NCBI Taxonomy" id="1598"/>
    <lineage>
        <taxon>Bacteria</taxon>
        <taxon>Bacillati</taxon>
        <taxon>Bacillota</taxon>
        <taxon>Bacilli</taxon>
        <taxon>Lactobacillales</taxon>
        <taxon>Lactobacillaceae</taxon>
        <taxon>Limosilactobacillus</taxon>
    </lineage>
</organism>
<evidence type="ECO:0000256" key="6">
    <source>
        <dbReference type="ARBA" id="ARBA00022989"/>
    </source>
</evidence>
<evidence type="ECO:0000256" key="8">
    <source>
        <dbReference type="SAM" id="Phobius"/>
    </source>
</evidence>
<keyword evidence="6 8" id="KW-1133">Transmembrane helix</keyword>
<feature type="transmembrane region" description="Helical" evidence="8">
    <location>
        <begin position="36"/>
        <end position="57"/>
    </location>
</feature>
<evidence type="ECO:0000256" key="5">
    <source>
        <dbReference type="ARBA" id="ARBA00022692"/>
    </source>
</evidence>
<evidence type="ECO:0000256" key="1">
    <source>
        <dbReference type="ARBA" id="ARBA00004651"/>
    </source>
</evidence>
<keyword evidence="5 8" id="KW-0812">Transmembrane</keyword>
<proteinExistence type="inferred from homology"/>
<evidence type="ECO:0000256" key="2">
    <source>
        <dbReference type="ARBA" id="ARBA00009773"/>
    </source>
</evidence>
<evidence type="ECO:0000256" key="3">
    <source>
        <dbReference type="ARBA" id="ARBA00022448"/>
    </source>
</evidence>
<dbReference type="InterPro" id="IPR002549">
    <property type="entry name" value="AI-2E-like"/>
</dbReference>